<name>A0A8G2BUE3_9BACT</name>
<keyword evidence="3" id="KW-1185">Reference proteome</keyword>
<proteinExistence type="predicted"/>
<feature type="chain" id="PRO_5034499759" evidence="1">
    <location>
        <begin position="27"/>
        <end position="711"/>
    </location>
</feature>
<protein>
    <submittedName>
        <fullName evidence="2">Uncharacterized protein</fullName>
    </submittedName>
</protein>
<gene>
    <name evidence="2" type="ORF">SAMN05444001_102172</name>
</gene>
<sequence>MKSNNHKLLPYILVFLLAFLSHNVMAQTAINICAHADNDLFQLLTKETFNVKRFDTPAQAIEEATKGSGVIITATEYPNQPTVINQDLYKLAKQKQLRLYVEFINDYPGVQITKDIYAGKLERGVISSKFFSTLKPMSLLALNDCHIYKAAVKDPYISYAKVAGFDIAQYGLTDTEVFPLLFKEKNTMIAMSCLSNFKTARYAPNASWKSVWEQILSWVANKKNITLSKWESDPQPSYSEDAILPADARAVSIRKGTEWLYNGRFFIHPSWKARAQEIQGDGLMPVGPPVPPCELVGNGSDGILEGHASTIYYDGTEQYRYWLRNDVQGEVAFLLASAGNLLNDKKYERTSEHLMDYMFYEANFRKGPRADKNSPSYGLLGWSETHPYVFYNDDNARSLLGVIGASAYLKNERWNKFVVECILANLRICSKQGFQGGRLEEPDILEKGWKYYGERDYTNPHPHFESWMWACYLWLYDKTGYKPLLEKAKSGIRITMESYPDKWGWTNGIQQERARMVLPLAWLVQVEDTPEHRAWLDTIVQEVLKNQVECGAIREELGSSSTGMFGGAKSNSDYGLHEAPLIAKNGDPVADMLYTCNFAFFALNEAAHATGNPQYKEALLKLSDFLIRIQVKSKNHKDLDGAWMRAFDYNRWDYWASNADAGWGAWSTLTGWIQSWIVGTQVLVEKDRSYWDFTQSIDVSKEMKEAMWMME</sequence>
<evidence type="ECO:0000256" key="1">
    <source>
        <dbReference type="SAM" id="SignalP"/>
    </source>
</evidence>
<comment type="caution">
    <text evidence="2">The sequence shown here is derived from an EMBL/GenBank/DDBJ whole genome shotgun (WGS) entry which is preliminary data.</text>
</comment>
<organism evidence="2 3">
    <name type="scientific">Parabacteroides chinchillae</name>
    <dbReference type="NCBI Taxonomy" id="871327"/>
    <lineage>
        <taxon>Bacteria</taxon>
        <taxon>Pseudomonadati</taxon>
        <taxon>Bacteroidota</taxon>
        <taxon>Bacteroidia</taxon>
        <taxon>Bacteroidales</taxon>
        <taxon>Tannerellaceae</taxon>
        <taxon>Parabacteroides</taxon>
    </lineage>
</organism>
<dbReference type="GO" id="GO:0005975">
    <property type="term" value="P:carbohydrate metabolic process"/>
    <property type="evidence" value="ECO:0007669"/>
    <property type="project" value="InterPro"/>
</dbReference>
<evidence type="ECO:0000313" key="3">
    <source>
        <dbReference type="Proteomes" id="UP000236725"/>
    </source>
</evidence>
<evidence type="ECO:0000313" key="2">
    <source>
        <dbReference type="EMBL" id="SEF54343.1"/>
    </source>
</evidence>
<dbReference type="AlphaFoldDB" id="A0A8G2BUE3"/>
<dbReference type="EMBL" id="FNVS01000002">
    <property type="protein sequence ID" value="SEF54343.1"/>
    <property type="molecule type" value="Genomic_DNA"/>
</dbReference>
<accession>A0A8G2BUE3</accession>
<feature type="signal peptide" evidence="1">
    <location>
        <begin position="1"/>
        <end position="26"/>
    </location>
</feature>
<dbReference type="Proteomes" id="UP000236725">
    <property type="component" value="Unassembled WGS sequence"/>
</dbReference>
<dbReference type="SUPFAM" id="SSF48208">
    <property type="entry name" value="Six-hairpin glycosidases"/>
    <property type="match status" value="1"/>
</dbReference>
<keyword evidence="1" id="KW-0732">Signal</keyword>
<dbReference type="InterPro" id="IPR008928">
    <property type="entry name" value="6-hairpin_glycosidase_sf"/>
</dbReference>
<reference evidence="2 3" key="1">
    <citation type="submission" date="2016-10" db="EMBL/GenBank/DDBJ databases">
        <authorList>
            <person name="Varghese N."/>
            <person name="Submissions S."/>
        </authorList>
    </citation>
    <scope>NUCLEOTIDE SEQUENCE [LARGE SCALE GENOMIC DNA]</scope>
    <source>
        <strain evidence="2 3">DSM 29073</strain>
    </source>
</reference>
<dbReference type="RefSeq" id="WP_234999275.1">
    <property type="nucleotide sequence ID" value="NZ_FNVS01000002.1"/>
</dbReference>